<evidence type="ECO:0000313" key="2">
    <source>
        <dbReference type="EMBL" id="GIY63601.1"/>
    </source>
</evidence>
<feature type="region of interest" description="Disordered" evidence="1">
    <location>
        <begin position="525"/>
        <end position="569"/>
    </location>
</feature>
<dbReference type="SUPFAM" id="SSF47473">
    <property type="entry name" value="EF-hand"/>
    <property type="match status" value="1"/>
</dbReference>
<feature type="compositionally biased region" description="Basic residues" evidence="1">
    <location>
        <begin position="353"/>
        <end position="362"/>
    </location>
</feature>
<gene>
    <name evidence="2" type="primary">AVEN_237951_1</name>
    <name evidence="2" type="ORF">CDAR_442511</name>
</gene>
<dbReference type="InterPro" id="IPR011992">
    <property type="entry name" value="EF-hand-dom_pair"/>
</dbReference>
<keyword evidence="3" id="KW-1185">Reference proteome</keyword>
<dbReference type="Proteomes" id="UP001054837">
    <property type="component" value="Unassembled WGS sequence"/>
</dbReference>
<feature type="compositionally biased region" description="Basic and acidic residues" evidence="1">
    <location>
        <begin position="311"/>
        <end position="324"/>
    </location>
</feature>
<feature type="compositionally biased region" description="Basic and acidic residues" evidence="1">
    <location>
        <begin position="558"/>
        <end position="568"/>
    </location>
</feature>
<name>A0AAV4V0W7_9ARAC</name>
<evidence type="ECO:0000256" key="1">
    <source>
        <dbReference type="SAM" id="MobiDB-lite"/>
    </source>
</evidence>
<feature type="region of interest" description="Disordered" evidence="1">
    <location>
        <begin position="292"/>
        <end position="406"/>
    </location>
</feature>
<feature type="compositionally biased region" description="Polar residues" evidence="1">
    <location>
        <begin position="333"/>
        <end position="345"/>
    </location>
</feature>
<evidence type="ECO:0000313" key="3">
    <source>
        <dbReference type="Proteomes" id="UP001054837"/>
    </source>
</evidence>
<feature type="compositionally biased region" description="Basic and acidic residues" evidence="1">
    <location>
        <begin position="48"/>
        <end position="60"/>
    </location>
</feature>
<dbReference type="AlphaFoldDB" id="A0AAV4V0W7"/>
<sequence length="719" mass="81979">MSNSNYIQKYLNFVFPYGLSGLLSKEHETKEEAPEVLSRDFLDMEPLDEKEPNFHSEEIPIKTSGSDTIPRGDGNPPVALFQDSVQEDNLPDFKERFSFFPSGSNRKISAGKKIDRTSTPVKASAKNEWYWGAAGSRCEIIPFFSISDKYFRSPIRDQLHCILSPNSYDLNSFSSKSTCSKMLAKDLLISELNTHFANILYPSTFIEFPIAMEKVVKYNSNNNIPDLEELLYYNPLQVNKPFSFCFMNYENTLVSPVTKYLKDKYAYMDMSMKNRDKLSAETLVIKREKEMAHSGVKVKKNLPSPIAQQDTAKERKMDGEEKAPTQKKKIPTRRSSSSKTNVSKQTNEEHLLAKTKSHRKKCSPSSNRQNSNENLSSDKKPTAKKSNSKTNHSATNKEQSPHSTSFTGGYPYTSKLSIILLNRPVLLNCTRNLVGKSKEILMCTSDSIEEVVRNESDLRDDEIVQRLLAKSKPYRGQPIHVIFNPKKVINKSNHPPNVEQFTPLHPSAAKHNLLSEKFKDKIKKKSEHKSRLLGKPNSSCKNQEENEKNRGWQSGRSHPSDEGGEKKKLVIRLCRRKKSRTALKRMNVKQIVSSVFRNFFHFYSVLGGHLKSGSVITKSNSCQWLKEAGVAPDPRSQEIANELFRDIAGAKIVLNIFDYMQFLIAFARRQRMAAADLVKQLTVCEIPFRREDGWSSAERRKEMNARAVPIRWSHSLPDL</sequence>
<dbReference type="EMBL" id="BPLQ01012194">
    <property type="protein sequence ID" value="GIY63601.1"/>
    <property type="molecule type" value="Genomic_DNA"/>
</dbReference>
<feature type="compositionally biased region" description="Polar residues" evidence="1">
    <location>
        <begin position="363"/>
        <end position="375"/>
    </location>
</feature>
<organism evidence="2 3">
    <name type="scientific">Caerostris darwini</name>
    <dbReference type="NCBI Taxonomy" id="1538125"/>
    <lineage>
        <taxon>Eukaryota</taxon>
        <taxon>Metazoa</taxon>
        <taxon>Ecdysozoa</taxon>
        <taxon>Arthropoda</taxon>
        <taxon>Chelicerata</taxon>
        <taxon>Arachnida</taxon>
        <taxon>Araneae</taxon>
        <taxon>Araneomorphae</taxon>
        <taxon>Entelegynae</taxon>
        <taxon>Araneoidea</taxon>
        <taxon>Araneidae</taxon>
        <taxon>Caerostris</taxon>
    </lineage>
</organism>
<proteinExistence type="predicted"/>
<reference evidence="2 3" key="1">
    <citation type="submission" date="2021-06" db="EMBL/GenBank/DDBJ databases">
        <title>Caerostris darwini draft genome.</title>
        <authorList>
            <person name="Kono N."/>
            <person name="Arakawa K."/>
        </authorList>
    </citation>
    <scope>NUCLEOTIDE SEQUENCE [LARGE SCALE GENOMIC DNA]</scope>
</reference>
<protein>
    <submittedName>
        <fullName evidence="2">Uncharacterized protein</fullName>
    </submittedName>
</protein>
<feature type="compositionally biased region" description="Polar residues" evidence="1">
    <location>
        <begin position="388"/>
        <end position="406"/>
    </location>
</feature>
<comment type="caution">
    <text evidence="2">The sequence shown here is derived from an EMBL/GenBank/DDBJ whole genome shotgun (WGS) entry which is preliminary data.</text>
</comment>
<feature type="region of interest" description="Disordered" evidence="1">
    <location>
        <begin position="48"/>
        <end position="71"/>
    </location>
</feature>
<accession>A0AAV4V0W7</accession>